<dbReference type="InterPro" id="IPR011050">
    <property type="entry name" value="Pectin_lyase_fold/virulence"/>
</dbReference>
<accession>A0A4Q1URF7</accession>
<comment type="caution">
    <text evidence="2">The sequence shown here is derived from an EMBL/GenBank/DDBJ whole genome shotgun (WGS) entry which is preliminary data.</text>
</comment>
<keyword evidence="3" id="KW-1185">Reference proteome</keyword>
<name>A0A4Q1URF7_9BRAD</name>
<dbReference type="SUPFAM" id="SSF51126">
    <property type="entry name" value="Pectin lyase-like"/>
    <property type="match status" value="1"/>
</dbReference>
<dbReference type="Gene3D" id="2.160.20.10">
    <property type="entry name" value="Single-stranded right-handed beta-helix, Pectin lyase-like"/>
    <property type="match status" value="1"/>
</dbReference>
<evidence type="ECO:0000313" key="3">
    <source>
        <dbReference type="Proteomes" id="UP000290819"/>
    </source>
</evidence>
<dbReference type="RefSeq" id="WP_129274882.1">
    <property type="nucleotide sequence ID" value="NZ_MZXW01000050.1"/>
</dbReference>
<dbReference type="Proteomes" id="UP000290819">
    <property type="component" value="Unassembled WGS sequence"/>
</dbReference>
<keyword evidence="1" id="KW-0732">Signal</keyword>
<feature type="chain" id="PRO_5020696073" description="Right-handed parallel beta-helix repeat-containing protein" evidence="1">
    <location>
        <begin position="26"/>
        <end position="306"/>
    </location>
</feature>
<dbReference type="OrthoDB" id="5498325at2"/>
<proteinExistence type="predicted"/>
<reference evidence="2 3" key="1">
    <citation type="submission" date="2017-03" db="EMBL/GenBank/DDBJ databases">
        <authorList>
            <person name="Safronova V.I."/>
            <person name="Sazanova A.L."/>
            <person name="Chirak E.R."/>
        </authorList>
    </citation>
    <scope>NUCLEOTIDE SEQUENCE [LARGE SCALE GENOMIC DNA]</scope>
    <source>
        <strain evidence="2 3">Opo-243</strain>
    </source>
</reference>
<feature type="signal peptide" evidence="1">
    <location>
        <begin position="1"/>
        <end position="25"/>
    </location>
</feature>
<dbReference type="AlphaFoldDB" id="A0A4Q1URF7"/>
<protein>
    <recommendedName>
        <fullName evidence="4">Right-handed parallel beta-helix repeat-containing protein</fullName>
    </recommendedName>
</protein>
<evidence type="ECO:0008006" key="4">
    <source>
        <dbReference type="Google" id="ProtNLM"/>
    </source>
</evidence>
<gene>
    <name evidence="2" type="ORF">B5V03_34480</name>
</gene>
<organism evidence="2 3">
    <name type="scientific">Bradyrhizobium betae</name>
    <dbReference type="NCBI Taxonomy" id="244734"/>
    <lineage>
        <taxon>Bacteria</taxon>
        <taxon>Pseudomonadati</taxon>
        <taxon>Pseudomonadota</taxon>
        <taxon>Alphaproteobacteria</taxon>
        <taxon>Hyphomicrobiales</taxon>
        <taxon>Nitrobacteraceae</taxon>
        <taxon>Bradyrhizobium</taxon>
    </lineage>
</organism>
<evidence type="ECO:0000313" key="2">
    <source>
        <dbReference type="EMBL" id="RXT36740.1"/>
    </source>
</evidence>
<evidence type="ECO:0000256" key="1">
    <source>
        <dbReference type="SAM" id="SignalP"/>
    </source>
</evidence>
<dbReference type="InterPro" id="IPR012334">
    <property type="entry name" value="Pectin_lyas_fold"/>
</dbReference>
<dbReference type="EMBL" id="MZXW01000050">
    <property type="protein sequence ID" value="RXT36740.1"/>
    <property type="molecule type" value="Genomic_DNA"/>
</dbReference>
<sequence length="306" mass="30466">MRRIALVALALGLFVPLLASAPANAQATRTWVSGVGDDANPCSRTAPCKTFAGAISKTAAAGEINCLDPGGFGAVTVTKSMTISCEAGTAGVLVSGTNAIIFNAGVNDYLFLKGLDFEGLGTGINGVSFLNGGFLHVEDCVFRRFTGSGISITAGGATGFEITRTTVFSNGNGSTGAGIRIAPAAGGTSKGMIDRVVADRNTFGFAADASGGSILLNVDHSSATNSTLAGVIGTATSGTANVMIMRSTASNNATGIQNAGGTTTIRVGESAIQGNTTGVSGVVSSYTTNQLNGNTTDGTMSTIPLK</sequence>